<reference evidence="2 3" key="1">
    <citation type="journal article" date="2024" name="Plant Biotechnol. J.">
        <title>Dendrobium thyrsiflorum genome and its molecular insights into genes involved in important horticultural traits.</title>
        <authorList>
            <person name="Chen B."/>
            <person name="Wang J.Y."/>
            <person name="Zheng P.J."/>
            <person name="Li K.L."/>
            <person name="Liang Y.M."/>
            <person name="Chen X.F."/>
            <person name="Zhang C."/>
            <person name="Zhao X."/>
            <person name="He X."/>
            <person name="Zhang G.Q."/>
            <person name="Liu Z.J."/>
            <person name="Xu Q."/>
        </authorList>
    </citation>
    <scope>NUCLEOTIDE SEQUENCE [LARGE SCALE GENOMIC DNA]</scope>
    <source>
        <strain evidence="2">GZMU011</strain>
    </source>
</reference>
<evidence type="ECO:0000313" key="3">
    <source>
        <dbReference type="Proteomes" id="UP001552299"/>
    </source>
</evidence>
<feature type="compositionally biased region" description="Low complexity" evidence="1">
    <location>
        <begin position="46"/>
        <end position="64"/>
    </location>
</feature>
<name>A0ABD0WBV1_DENTH</name>
<evidence type="ECO:0000313" key="2">
    <source>
        <dbReference type="EMBL" id="KAL0929062.1"/>
    </source>
</evidence>
<keyword evidence="3" id="KW-1185">Reference proteome</keyword>
<gene>
    <name evidence="2" type="ORF">M5K25_001002</name>
</gene>
<accession>A0ABD0WBV1</accession>
<feature type="region of interest" description="Disordered" evidence="1">
    <location>
        <begin position="30"/>
        <end position="108"/>
    </location>
</feature>
<sequence length="108" mass="11660">MSEKEEENPDKLRRPPQHETSAAVFLTLRETRNGSRTQQQSVARGQQMQSPQAPAAHSAAAWQQLRGGGSIGRFTGGGRRGWRGNPIGRKWNVGEVGGPVGGVLWDSG</sequence>
<proteinExistence type="predicted"/>
<dbReference type="AlphaFoldDB" id="A0ABD0WBV1"/>
<dbReference type="Proteomes" id="UP001552299">
    <property type="component" value="Unassembled WGS sequence"/>
</dbReference>
<feature type="compositionally biased region" description="Gly residues" evidence="1">
    <location>
        <begin position="66"/>
        <end position="79"/>
    </location>
</feature>
<feature type="compositionally biased region" description="Polar residues" evidence="1">
    <location>
        <begin position="34"/>
        <end position="44"/>
    </location>
</feature>
<feature type="compositionally biased region" description="Basic and acidic residues" evidence="1">
    <location>
        <begin position="1"/>
        <end position="17"/>
    </location>
</feature>
<evidence type="ECO:0000256" key="1">
    <source>
        <dbReference type="SAM" id="MobiDB-lite"/>
    </source>
</evidence>
<dbReference type="EMBL" id="JANQDX010000001">
    <property type="protein sequence ID" value="KAL0929062.1"/>
    <property type="molecule type" value="Genomic_DNA"/>
</dbReference>
<comment type="caution">
    <text evidence="2">The sequence shown here is derived from an EMBL/GenBank/DDBJ whole genome shotgun (WGS) entry which is preliminary data.</text>
</comment>
<protein>
    <submittedName>
        <fullName evidence="2">Uncharacterized protein</fullName>
    </submittedName>
</protein>
<feature type="region of interest" description="Disordered" evidence="1">
    <location>
        <begin position="1"/>
        <end position="20"/>
    </location>
</feature>
<organism evidence="2 3">
    <name type="scientific">Dendrobium thyrsiflorum</name>
    <name type="common">Pinecone-like raceme dendrobium</name>
    <name type="synonym">Orchid</name>
    <dbReference type="NCBI Taxonomy" id="117978"/>
    <lineage>
        <taxon>Eukaryota</taxon>
        <taxon>Viridiplantae</taxon>
        <taxon>Streptophyta</taxon>
        <taxon>Embryophyta</taxon>
        <taxon>Tracheophyta</taxon>
        <taxon>Spermatophyta</taxon>
        <taxon>Magnoliopsida</taxon>
        <taxon>Liliopsida</taxon>
        <taxon>Asparagales</taxon>
        <taxon>Orchidaceae</taxon>
        <taxon>Epidendroideae</taxon>
        <taxon>Malaxideae</taxon>
        <taxon>Dendrobiinae</taxon>
        <taxon>Dendrobium</taxon>
    </lineage>
</organism>